<evidence type="ECO:0000313" key="2">
    <source>
        <dbReference type="EMBL" id="QDZ41268.1"/>
    </source>
</evidence>
<evidence type="ECO:0000259" key="1">
    <source>
        <dbReference type="Pfam" id="PF12766"/>
    </source>
</evidence>
<name>A0A5B8NQK6_9CHRO</name>
<protein>
    <submittedName>
        <fullName evidence="2">Pyridoxamine 5'-phosphate oxidase</fullName>
    </submittedName>
</protein>
<dbReference type="InterPro" id="IPR024015">
    <property type="entry name" value="Pyridox_Oxase_FMN-dep_Alr4036"/>
</dbReference>
<feature type="domain" description="Pyridoxamine 5'-phosphate oxidase Alr4036 family FMN-binding" evidence="1">
    <location>
        <begin position="4"/>
        <end position="96"/>
    </location>
</feature>
<dbReference type="AlphaFoldDB" id="A0A5B8NQK6"/>
<dbReference type="InterPro" id="IPR024624">
    <property type="entry name" value="Pyridox_Oxase_Alr4036_FMN-bd"/>
</dbReference>
<dbReference type="EMBL" id="CP042326">
    <property type="protein sequence ID" value="QDZ41268.1"/>
    <property type="molecule type" value="Genomic_DNA"/>
</dbReference>
<dbReference type="PANTHER" id="PTHR28243:SF1">
    <property type="entry name" value="PYRIDOXAMINE 5'-PHOSPHATE OXIDASE ALR4036 FAMILY FMN-BINDING DOMAIN-CONTAINING PROTEIN"/>
    <property type="match status" value="1"/>
</dbReference>
<organism evidence="2 3">
    <name type="scientific">Euhalothece natronophila Z-M001</name>
    <dbReference type="NCBI Taxonomy" id="522448"/>
    <lineage>
        <taxon>Bacteria</taxon>
        <taxon>Bacillati</taxon>
        <taxon>Cyanobacteriota</taxon>
        <taxon>Cyanophyceae</taxon>
        <taxon>Oscillatoriophycideae</taxon>
        <taxon>Chroococcales</taxon>
        <taxon>Halothecacae</taxon>
        <taxon>Halothece cluster</taxon>
        <taxon>Euhalothece</taxon>
    </lineage>
</organism>
<dbReference type="Pfam" id="PF12766">
    <property type="entry name" value="Pyridox_oxase_2"/>
    <property type="match status" value="1"/>
</dbReference>
<proteinExistence type="predicted"/>
<evidence type="ECO:0000313" key="3">
    <source>
        <dbReference type="Proteomes" id="UP000318453"/>
    </source>
</evidence>
<reference evidence="2" key="1">
    <citation type="submission" date="2019-08" db="EMBL/GenBank/DDBJ databases">
        <title>Carotenoids and Carotenoid Binding Proteins in the Halophilic Cyanobacterium Euhalothece sp. ZM00.</title>
        <authorList>
            <person name="Cho S.M."/>
            <person name="Song J.Y."/>
            <person name="Park Y.-I."/>
        </authorList>
    </citation>
    <scope>NUCLEOTIDE SEQUENCE [LARGE SCALE GENOMIC DNA]</scope>
    <source>
        <strain evidence="2">Z-M001</strain>
    </source>
</reference>
<dbReference type="PANTHER" id="PTHR28243">
    <property type="entry name" value="AGL049CP"/>
    <property type="match status" value="1"/>
</dbReference>
<keyword evidence="3" id="KW-1185">Reference proteome</keyword>
<accession>A0A5B8NQK6</accession>
<sequence length="186" mass="21485">MALAPWRSAIARSLHLNRSLPESRYFQLATITPQGFPTNRTVVFRGFQDHTNSLQIITDARSEKVSHLQQHPQAEICWYFTKSREQFRFHGEISLITADAPSEVRKTLWEQISENARLQFIWPHPKAPRTPDPFPDTPPSTIPDTFVVLLFSPQNVDYLSLKGNPQHRYLYKLDNAGNWSMSEVNP</sequence>
<dbReference type="RefSeq" id="WP_146297102.1">
    <property type="nucleotide sequence ID" value="NZ_CP042326.1"/>
</dbReference>
<dbReference type="GO" id="GO:0010181">
    <property type="term" value="F:FMN binding"/>
    <property type="evidence" value="ECO:0007669"/>
    <property type="project" value="InterPro"/>
</dbReference>
<dbReference type="SUPFAM" id="SSF50475">
    <property type="entry name" value="FMN-binding split barrel"/>
    <property type="match status" value="1"/>
</dbReference>
<dbReference type="KEGG" id="enn:FRE64_15755"/>
<gene>
    <name evidence="2" type="ORF">FRE64_15755</name>
</gene>
<dbReference type="OrthoDB" id="5736591at2"/>
<dbReference type="InterPro" id="IPR012349">
    <property type="entry name" value="Split_barrel_FMN-bd"/>
</dbReference>
<dbReference type="NCBIfam" id="TIGR04026">
    <property type="entry name" value="PPOX_FMN_cyano"/>
    <property type="match status" value="1"/>
</dbReference>
<dbReference type="Proteomes" id="UP000318453">
    <property type="component" value="Chromosome"/>
</dbReference>
<dbReference type="Gene3D" id="2.30.110.10">
    <property type="entry name" value="Electron Transport, Fmn-binding Protein, Chain A"/>
    <property type="match status" value="1"/>
</dbReference>